<dbReference type="InterPro" id="IPR039492">
    <property type="entry name" value="TMEM109"/>
</dbReference>
<evidence type="ECO:0000313" key="4">
    <source>
        <dbReference type="Proteomes" id="UP001177744"/>
    </source>
</evidence>
<reference evidence="3" key="1">
    <citation type="submission" date="2023-06" db="EMBL/GenBank/DDBJ databases">
        <title>Reference genome for the Northern bat (Eptesicus nilssonii), a most northern bat species.</title>
        <authorList>
            <person name="Laine V.N."/>
            <person name="Pulliainen A.T."/>
            <person name="Lilley T.M."/>
        </authorList>
    </citation>
    <scope>NUCLEOTIDE SEQUENCE</scope>
    <source>
        <strain evidence="3">BLF_Eptnil</strain>
        <tissue evidence="3">Kidney</tissue>
    </source>
</reference>
<accession>A0AA40HR36</accession>
<evidence type="ECO:0008006" key="5">
    <source>
        <dbReference type="Google" id="ProtNLM"/>
    </source>
</evidence>
<feature type="signal peptide" evidence="2">
    <location>
        <begin position="1"/>
        <end position="33"/>
    </location>
</feature>
<dbReference type="Proteomes" id="UP001177744">
    <property type="component" value="Unassembled WGS sequence"/>
</dbReference>
<gene>
    <name evidence="3" type="ORF">QTO34_003192</name>
</gene>
<keyword evidence="4" id="KW-1185">Reference proteome</keyword>
<feature type="transmembrane region" description="Helical" evidence="1">
    <location>
        <begin position="187"/>
        <end position="212"/>
    </location>
</feature>
<dbReference type="GO" id="GO:0071480">
    <property type="term" value="P:cellular response to gamma radiation"/>
    <property type="evidence" value="ECO:0007669"/>
    <property type="project" value="InterPro"/>
</dbReference>
<comment type="caution">
    <text evidence="3">The sequence shown here is derived from an EMBL/GenBank/DDBJ whole genome shotgun (WGS) entry which is preliminary data.</text>
</comment>
<feature type="transmembrane region" description="Helical" evidence="1">
    <location>
        <begin position="219"/>
        <end position="236"/>
    </location>
</feature>
<feature type="transmembrane region" description="Helical" evidence="1">
    <location>
        <begin position="242"/>
        <end position="260"/>
    </location>
</feature>
<keyword evidence="1" id="KW-0812">Transmembrane</keyword>
<evidence type="ECO:0000313" key="3">
    <source>
        <dbReference type="EMBL" id="KAK1335406.1"/>
    </source>
</evidence>
<feature type="chain" id="PRO_5041339271" description="Transmembrane protein 109" evidence="2">
    <location>
        <begin position="34"/>
        <end position="299"/>
    </location>
</feature>
<evidence type="ECO:0000256" key="2">
    <source>
        <dbReference type="SAM" id="SignalP"/>
    </source>
</evidence>
<evidence type="ECO:0000256" key="1">
    <source>
        <dbReference type="SAM" id="Phobius"/>
    </source>
</evidence>
<dbReference type="GO" id="GO:0042771">
    <property type="term" value="P:intrinsic apoptotic signaling pathway in response to DNA damage by p53 class mediator"/>
    <property type="evidence" value="ECO:0007669"/>
    <property type="project" value="TreeGrafter"/>
</dbReference>
<keyword evidence="1" id="KW-0472">Membrane</keyword>
<name>A0AA40HR36_CNENI</name>
<protein>
    <recommendedName>
        <fullName evidence="5">Transmembrane protein 109</fullName>
    </recommendedName>
</protein>
<organism evidence="3 4">
    <name type="scientific">Cnephaeus nilssonii</name>
    <name type="common">Northern bat</name>
    <name type="synonym">Eptesicus nilssonii</name>
    <dbReference type="NCBI Taxonomy" id="3371016"/>
    <lineage>
        <taxon>Eukaryota</taxon>
        <taxon>Metazoa</taxon>
        <taxon>Chordata</taxon>
        <taxon>Craniata</taxon>
        <taxon>Vertebrata</taxon>
        <taxon>Euteleostomi</taxon>
        <taxon>Mammalia</taxon>
        <taxon>Eutheria</taxon>
        <taxon>Laurasiatheria</taxon>
        <taxon>Chiroptera</taxon>
        <taxon>Yangochiroptera</taxon>
        <taxon>Vespertilionidae</taxon>
        <taxon>Cnephaeus</taxon>
    </lineage>
</organism>
<dbReference type="EMBL" id="JAULJE010000013">
    <property type="protein sequence ID" value="KAK1335406.1"/>
    <property type="molecule type" value="Genomic_DNA"/>
</dbReference>
<keyword evidence="1" id="KW-1133">Transmembrane helix</keyword>
<dbReference type="Pfam" id="PF14965">
    <property type="entry name" value="BRI3BP"/>
    <property type="match status" value="2"/>
</dbReference>
<sequence length="299" mass="32110">MAGSGSTWPSRSRLSQVPLLVLVALVLLHSASSEPSRDFVPPGRQKREVPADLLSQMGRSVRGTLDAWIGPETMHVVSETTSQVLGAVSSCISVGFFALSGIAAQLLNALGLDGSKLFPSPLPPPRAPQGQLNSRPETAATCQSASCRRSIPLSHSLAWNSPQPGITPILRPLTQVLQLSPGQVQTLLLWGAAALVGYWLLSLLLGLVLALLGRILWGLKLVFFLVGFVALVRSVPDPSTRALLLLGLLTLYALLSRLTGSRASGVQLEAKVRALERQVEEMRWRQRRAAKGTRGLEEE</sequence>
<keyword evidence="2" id="KW-0732">Signal</keyword>
<dbReference type="AlphaFoldDB" id="A0AA40HR36"/>
<proteinExistence type="predicted"/>
<dbReference type="PANTHER" id="PTHR14550">
    <property type="entry name" value="TRANSMEMBRANE PROTEIN 109"/>
    <property type="match status" value="1"/>
</dbReference>
<dbReference type="PANTHER" id="PTHR14550:SF2">
    <property type="entry name" value="TRANSMEMBRANE PROTEIN 109"/>
    <property type="match status" value="1"/>
</dbReference>